<evidence type="ECO:0000313" key="2">
    <source>
        <dbReference type="EMBL" id="KAK3021241.1"/>
    </source>
</evidence>
<keyword evidence="3" id="KW-1185">Reference proteome</keyword>
<feature type="region of interest" description="Disordered" evidence="1">
    <location>
        <begin position="1"/>
        <end position="62"/>
    </location>
</feature>
<reference evidence="2" key="1">
    <citation type="submission" date="2022-12" db="EMBL/GenBank/DDBJ databases">
        <title>Draft genome assemblies for two species of Escallonia (Escalloniales).</title>
        <authorList>
            <person name="Chanderbali A."/>
            <person name="Dervinis C."/>
            <person name="Anghel I."/>
            <person name="Soltis D."/>
            <person name="Soltis P."/>
            <person name="Zapata F."/>
        </authorList>
    </citation>
    <scope>NUCLEOTIDE SEQUENCE</scope>
    <source>
        <strain evidence="2">UCBG64.0493</strain>
        <tissue evidence="2">Leaf</tissue>
    </source>
</reference>
<feature type="compositionally biased region" description="Low complexity" evidence="1">
    <location>
        <begin position="161"/>
        <end position="177"/>
    </location>
</feature>
<protein>
    <submittedName>
        <fullName evidence="2">Uncharacterized protein</fullName>
    </submittedName>
</protein>
<dbReference type="AlphaFoldDB" id="A0AA89B438"/>
<feature type="region of interest" description="Disordered" evidence="1">
    <location>
        <begin position="161"/>
        <end position="183"/>
    </location>
</feature>
<sequence>MEDERETSALRHRRKKSSMSLSSCFHRRRGSFDSSSSASSAPLPSPNLKSPPPSWLRSKAHELPEFRGKCRSLMSKMGRHRRHSSDFSYDPLSYALNFEEDDHGVAETEEAPFRDFASRLPSSPPTPRAVEGTQRLAALNVEMPEVKKRVELLPKGKVARLPLSSPTSRSGSPGRGSVEVAPGVASSQPSRKILVEIDCWFSFLLSNYTRQRVARYESH</sequence>
<dbReference type="Proteomes" id="UP001188597">
    <property type="component" value="Unassembled WGS sequence"/>
</dbReference>
<dbReference type="PANTHER" id="PTHR33168">
    <property type="entry name" value="STRESS INDUCED PROTEIN-RELATED"/>
    <property type="match status" value="1"/>
</dbReference>
<name>A0AA89B438_9ASTE</name>
<proteinExistence type="predicted"/>
<feature type="compositionally biased region" description="Pro residues" evidence="1">
    <location>
        <begin position="43"/>
        <end position="54"/>
    </location>
</feature>
<dbReference type="EMBL" id="JAVXUP010000770">
    <property type="protein sequence ID" value="KAK3021241.1"/>
    <property type="molecule type" value="Genomic_DNA"/>
</dbReference>
<organism evidence="2 3">
    <name type="scientific">Escallonia herrerae</name>
    <dbReference type="NCBI Taxonomy" id="1293975"/>
    <lineage>
        <taxon>Eukaryota</taxon>
        <taxon>Viridiplantae</taxon>
        <taxon>Streptophyta</taxon>
        <taxon>Embryophyta</taxon>
        <taxon>Tracheophyta</taxon>
        <taxon>Spermatophyta</taxon>
        <taxon>Magnoliopsida</taxon>
        <taxon>eudicotyledons</taxon>
        <taxon>Gunneridae</taxon>
        <taxon>Pentapetalae</taxon>
        <taxon>asterids</taxon>
        <taxon>campanulids</taxon>
        <taxon>Escalloniales</taxon>
        <taxon>Escalloniaceae</taxon>
        <taxon>Escallonia</taxon>
    </lineage>
</organism>
<comment type="caution">
    <text evidence="2">The sequence shown here is derived from an EMBL/GenBank/DDBJ whole genome shotgun (WGS) entry which is preliminary data.</text>
</comment>
<evidence type="ECO:0000256" key="1">
    <source>
        <dbReference type="SAM" id="MobiDB-lite"/>
    </source>
</evidence>
<gene>
    <name evidence="2" type="ORF">RJ639_047513</name>
</gene>
<accession>A0AA89B438</accession>
<evidence type="ECO:0000313" key="3">
    <source>
        <dbReference type="Proteomes" id="UP001188597"/>
    </source>
</evidence>